<keyword evidence="4" id="KW-0653">Protein transport</keyword>
<keyword evidence="12" id="KW-1185">Reference proteome</keyword>
<evidence type="ECO:0000256" key="1">
    <source>
        <dbReference type="ARBA" id="ARBA00004394"/>
    </source>
</evidence>
<dbReference type="RefSeq" id="XP_013761762.1">
    <property type="nucleotide sequence ID" value="XM_013906308.1"/>
</dbReference>
<dbReference type="EMBL" id="GL349438">
    <property type="protein sequence ID" value="KNC54641.1"/>
    <property type="molecule type" value="Genomic_DNA"/>
</dbReference>
<reference evidence="11 12" key="1">
    <citation type="submission" date="2010-05" db="EMBL/GenBank/DDBJ databases">
        <title>The Genome Sequence of Thecamonas trahens ATCC 50062.</title>
        <authorList>
            <consortium name="The Broad Institute Genome Sequencing Platform"/>
            <person name="Russ C."/>
            <person name="Cuomo C."/>
            <person name="Shea T."/>
            <person name="Young S.K."/>
            <person name="Zeng Q."/>
            <person name="Koehrsen M."/>
            <person name="Haas B."/>
            <person name="Borodovsky M."/>
            <person name="Guigo R."/>
            <person name="Alvarado L."/>
            <person name="Berlin A."/>
            <person name="Bochicchio J."/>
            <person name="Borenstein D."/>
            <person name="Chapman S."/>
            <person name="Chen Z."/>
            <person name="Freedman E."/>
            <person name="Gellesch M."/>
            <person name="Goldberg J."/>
            <person name="Griggs A."/>
            <person name="Gujja S."/>
            <person name="Heilman E."/>
            <person name="Heiman D."/>
            <person name="Hepburn T."/>
            <person name="Howarth C."/>
            <person name="Jen D."/>
            <person name="Larson L."/>
            <person name="Mehta T."/>
            <person name="Park D."/>
            <person name="Pearson M."/>
            <person name="Roberts A."/>
            <person name="Saif S."/>
            <person name="Shenoy N."/>
            <person name="Sisk P."/>
            <person name="Stolte C."/>
            <person name="Sykes S."/>
            <person name="Thomson T."/>
            <person name="Walk T."/>
            <person name="White J."/>
            <person name="Yandava C."/>
            <person name="Burger G."/>
            <person name="Gray M.W."/>
            <person name="Holland P.W.H."/>
            <person name="King N."/>
            <person name="Lang F.B.F."/>
            <person name="Roger A.J."/>
            <person name="Ruiz-Trillo I."/>
            <person name="Lander E."/>
            <person name="Nusbaum C."/>
        </authorList>
    </citation>
    <scope>NUCLEOTIDE SEQUENCE [LARGE SCALE GENOMIC DNA]</scope>
    <source>
        <strain evidence="11 12">ATCC 50062</strain>
    </source>
</reference>
<dbReference type="InterPro" id="IPR000727">
    <property type="entry name" value="T_SNARE_dom"/>
</dbReference>
<dbReference type="Gene3D" id="1.20.5.110">
    <property type="match status" value="1"/>
</dbReference>
<dbReference type="OMA" id="ISIEMRS"/>
<keyword evidence="6" id="KW-0333">Golgi apparatus</keyword>
<dbReference type="GO" id="GO:0015031">
    <property type="term" value="P:protein transport"/>
    <property type="evidence" value="ECO:0007669"/>
    <property type="project" value="UniProtKB-KW"/>
</dbReference>
<dbReference type="InterPro" id="IPR039899">
    <property type="entry name" value="BET1_SNARE"/>
</dbReference>
<evidence type="ECO:0000256" key="6">
    <source>
        <dbReference type="ARBA" id="ARBA00023034"/>
    </source>
</evidence>
<evidence type="ECO:0000259" key="10">
    <source>
        <dbReference type="PROSITE" id="PS50192"/>
    </source>
</evidence>
<keyword evidence="7 9" id="KW-0472">Membrane</keyword>
<dbReference type="OrthoDB" id="261831at2759"/>
<keyword evidence="5 9" id="KW-1133">Transmembrane helix</keyword>
<accession>A0A0L0DRK8</accession>
<evidence type="ECO:0000256" key="2">
    <source>
        <dbReference type="ARBA" id="ARBA00022448"/>
    </source>
</evidence>
<evidence type="ECO:0000313" key="11">
    <source>
        <dbReference type="EMBL" id="KNC54641.1"/>
    </source>
</evidence>
<protein>
    <recommendedName>
        <fullName evidence="10">t-SNARE coiled-coil homology domain-containing protein</fullName>
    </recommendedName>
</protein>
<feature type="domain" description="T-SNARE coiled-coil homology" evidence="10">
    <location>
        <begin position="44"/>
        <end position="106"/>
    </location>
</feature>
<keyword evidence="3 9" id="KW-0812">Transmembrane</keyword>
<evidence type="ECO:0000256" key="3">
    <source>
        <dbReference type="ARBA" id="ARBA00022692"/>
    </source>
</evidence>
<dbReference type="AlphaFoldDB" id="A0A0L0DRK8"/>
<proteinExistence type="predicted"/>
<evidence type="ECO:0000256" key="9">
    <source>
        <dbReference type="SAM" id="Phobius"/>
    </source>
</evidence>
<feature type="transmembrane region" description="Helical" evidence="9">
    <location>
        <begin position="115"/>
        <end position="136"/>
    </location>
</feature>
<evidence type="ECO:0000256" key="4">
    <source>
        <dbReference type="ARBA" id="ARBA00022927"/>
    </source>
</evidence>
<keyword evidence="2" id="KW-0813">Transport</keyword>
<comment type="subcellular location">
    <subcellularLocation>
        <location evidence="8">Endomembrane system</location>
        <topology evidence="8">Single-pass type IV membrane protein</topology>
    </subcellularLocation>
    <subcellularLocation>
        <location evidence="1">Golgi apparatus membrane</location>
    </subcellularLocation>
</comment>
<dbReference type="SUPFAM" id="SSF58038">
    <property type="entry name" value="SNARE fusion complex"/>
    <property type="match status" value="1"/>
</dbReference>
<evidence type="ECO:0000313" key="12">
    <source>
        <dbReference type="Proteomes" id="UP000054408"/>
    </source>
</evidence>
<sequence>MLSSSSKMSLRDATGARAARSALFGARREGDDEAQRAFASRNLDMQVQQNDAEIQAIASKVSTVKHISIEMRSILGQQLDDIEDLDGSMTSANSMLGRTMNRLSDMIATGGSRNICYLALFMVAIFFVLYSLFQYFRASEA</sequence>
<dbReference type="PROSITE" id="PS50192">
    <property type="entry name" value="T_SNARE"/>
    <property type="match status" value="1"/>
</dbReference>
<dbReference type="CDD" id="cd15853">
    <property type="entry name" value="SNARE_Bet1"/>
    <property type="match status" value="1"/>
</dbReference>
<evidence type="ECO:0000256" key="8">
    <source>
        <dbReference type="ARBA" id="ARBA00046280"/>
    </source>
</evidence>
<evidence type="ECO:0000256" key="5">
    <source>
        <dbReference type="ARBA" id="ARBA00022989"/>
    </source>
</evidence>
<dbReference type="GeneID" id="25569567"/>
<evidence type="ECO:0000256" key="7">
    <source>
        <dbReference type="ARBA" id="ARBA00023136"/>
    </source>
</evidence>
<name>A0A0L0DRK8_THETB</name>
<organism evidence="11 12">
    <name type="scientific">Thecamonas trahens ATCC 50062</name>
    <dbReference type="NCBI Taxonomy" id="461836"/>
    <lineage>
        <taxon>Eukaryota</taxon>
        <taxon>Apusozoa</taxon>
        <taxon>Apusomonadida</taxon>
        <taxon>Apusomonadidae</taxon>
        <taxon>Thecamonas</taxon>
    </lineage>
</organism>
<dbReference type="PANTHER" id="PTHR12791">
    <property type="entry name" value="GOLGI SNARE BET1-RELATED"/>
    <property type="match status" value="1"/>
</dbReference>
<gene>
    <name evidence="11" type="ORF">AMSG_11652</name>
</gene>
<dbReference type="Proteomes" id="UP000054408">
    <property type="component" value="Unassembled WGS sequence"/>
</dbReference>
<dbReference type="GO" id="GO:0000139">
    <property type="term" value="C:Golgi membrane"/>
    <property type="evidence" value="ECO:0007669"/>
    <property type="project" value="UniProtKB-SubCell"/>
</dbReference>